<protein>
    <submittedName>
        <fullName evidence="2">Uncharacterized protein</fullName>
    </submittedName>
</protein>
<evidence type="ECO:0000256" key="1">
    <source>
        <dbReference type="SAM" id="MobiDB-lite"/>
    </source>
</evidence>
<reference evidence="3" key="1">
    <citation type="journal article" date="2019" name="Int. J. Syst. Evol. Microbiol.">
        <title>The Global Catalogue of Microorganisms (GCM) 10K type strain sequencing project: providing services to taxonomists for standard genome sequencing and annotation.</title>
        <authorList>
            <consortium name="The Broad Institute Genomics Platform"/>
            <consortium name="The Broad Institute Genome Sequencing Center for Infectious Disease"/>
            <person name="Wu L."/>
            <person name="Ma J."/>
        </authorList>
    </citation>
    <scope>NUCLEOTIDE SEQUENCE [LARGE SCALE GENOMIC DNA]</scope>
    <source>
        <strain evidence="3">CGMCC 1.3685</strain>
    </source>
</reference>
<gene>
    <name evidence="2" type="ORF">GCM10007173_34690</name>
</gene>
<sequence length="180" mass="19318">MSHATKRVIGNVSVLTALVALVAVLVFAATSPTFLKNDAELTAEANAGTPIVQAMNTPKPKPTATAKPTPTTAVDKSQAWADDMINLLLNGNSKSSFDDFSPKIAHHYIESWSQPNPGVLSINVKDKNWSNCDLDALGMNVLDTAGWDNPKLKLVEVSDGNSKPRIMERNNEYAVPNSCA</sequence>
<feature type="region of interest" description="Disordered" evidence="1">
    <location>
        <begin position="52"/>
        <end position="73"/>
    </location>
</feature>
<organism evidence="2 3">
    <name type="scientific">Glutamicibacter ardleyensis</name>
    <dbReference type="NCBI Taxonomy" id="225894"/>
    <lineage>
        <taxon>Bacteria</taxon>
        <taxon>Bacillati</taxon>
        <taxon>Actinomycetota</taxon>
        <taxon>Actinomycetes</taxon>
        <taxon>Micrococcales</taxon>
        <taxon>Micrococcaceae</taxon>
        <taxon>Glutamicibacter</taxon>
    </lineage>
</organism>
<feature type="compositionally biased region" description="Low complexity" evidence="1">
    <location>
        <begin position="62"/>
        <end position="73"/>
    </location>
</feature>
<dbReference type="GeneID" id="303305806"/>
<evidence type="ECO:0000313" key="2">
    <source>
        <dbReference type="EMBL" id="GGJ72758.1"/>
    </source>
</evidence>
<comment type="caution">
    <text evidence="2">The sequence shown here is derived from an EMBL/GenBank/DDBJ whole genome shotgun (WGS) entry which is preliminary data.</text>
</comment>
<dbReference type="Proteomes" id="UP000606115">
    <property type="component" value="Unassembled WGS sequence"/>
</dbReference>
<accession>A0ABQ2DXD3</accession>
<evidence type="ECO:0000313" key="3">
    <source>
        <dbReference type="Proteomes" id="UP000606115"/>
    </source>
</evidence>
<dbReference type="RefSeq" id="WP_188687326.1">
    <property type="nucleotide sequence ID" value="NZ_BMKX01000012.1"/>
</dbReference>
<dbReference type="EMBL" id="BMKX01000012">
    <property type="protein sequence ID" value="GGJ72758.1"/>
    <property type="molecule type" value="Genomic_DNA"/>
</dbReference>
<proteinExistence type="predicted"/>
<keyword evidence="3" id="KW-1185">Reference proteome</keyword>
<name>A0ABQ2DXD3_9MICC</name>